<accession>A0ABS0T500</accession>
<protein>
    <submittedName>
        <fullName evidence="3">VanZ family protein</fullName>
    </submittedName>
</protein>
<name>A0ABS0T500_9CAUL</name>
<keyword evidence="1" id="KW-1133">Transmembrane helix</keyword>
<keyword evidence="1" id="KW-0472">Membrane</keyword>
<dbReference type="NCBIfam" id="NF037970">
    <property type="entry name" value="vanZ_1"/>
    <property type="match status" value="1"/>
</dbReference>
<feature type="transmembrane region" description="Helical" evidence="1">
    <location>
        <begin position="9"/>
        <end position="26"/>
    </location>
</feature>
<evidence type="ECO:0000259" key="2">
    <source>
        <dbReference type="Pfam" id="PF04892"/>
    </source>
</evidence>
<keyword evidence="1" id="KW-0812">Transmembrane</keyword>
<dbReference type="RefSeq" id="WP_198578450.1">
    <property type="nucleotide sequence ID" value="NZ_JADWOX010000023.1"/>
</dbReference>
<evidence type="ECO:0000313" key="4">
    <source>
        <dbReference type="Proteomes" id="UP000639859"/>
    </source>
</evidence>
<sequence length="122" mass="13549">MSRSFKHKINWLAFAVFVAAALYAFWKAVTFGDDALGLIPWDKAKHFIVFYVLAVLGCLAMPKSRLWRIGAVLVAFGALIEVVQFFVGRDAAWGDIFADFCGVAAAYGYSVVGEIRRRLPAR</sequence>
<dbReference type="Pfam" id="PF04892">
    <property type="entry name" value="VanZ"/>
    <property type="match status" value="1"/>
</dbReference>
<dbReference type="Proteomes" id="UP000639859">
    <property type="component" value="Unassembled WGS sequence"/>
</dbReference>
<evidence type="ECO:0000313" key="3">
    <source>
        <dbReference type="EMBL" id="MBI1686566.1"/>
    </source>
</evidence>
<gene>
    <name evidence="3" type="primary">vanZ</name>
    <name evidence="3" type="ORF">I4Q42_23105</name>
</gene>
<keyword evidence="4" id="KW-1185">Reference proteome</keyword>
<feature type="transmembrane region" description="Helical" evidence="1">
    <location>
        <begin position="93"/>
        <end position="112"/>
    </location>
</feature>
<dbReference type="InterPro" id="IPR006976">
    <property type="entry name" value="VanZ-like"/>
</dbReference>
<organism evidence="3 4">
    <name type="scientific">Caulobacter hibisci</name>
    <dbReference type="NCBI Taxonomy" id="2035993"/>
    <lineage>
        <taxon>Bacteria</taxon>
        <taxon>Pseudomonadati</taxon>
        <taxon>Pseudomonadota</taxon>
        <taxon>Alphaproteobacteria</taxon>
        <taxon>Caulobacterales</taxon>
        <taxon>Caulobacteraceae</taxon>
        <taxon>Caulobacter</taxon>
    </lineage>
</organism>
<feature type="transmembrane region" description="Helical" evidence="1">
    <location>
        <begin position="69"/>
        <end position="87"/>
    </location>
</feature>
<proteinExistence type="predicted"/>
<evidence type="ECO:0000256" key="1">
    <source>
        <dbReference type="SAM" id="Phobius"/>
    </source>
</evidence>
<feature type="transmembrane region" description="Helical" evidence="1">
    <location>
        <begin position="46"/>
        <end position="62"/>
    </location>
</feature>
<comment type="caution">
    <text evidence="3">The sequence shown here is derived from an EMBL/GenBank/DDBJ whole genome shotgun (WGS) entry which is preliminary data.</text>
</comment>
<feature type="domain" description="VanZ-like" evidence="2">
    <location>
        <begin position="9"/>
        <end position="109"/>
    </location>
</feature>
<dbReference type="EMBL" id="JADWOX010000023">
    <property type="protein sequence ID" value="MBI1686566.1"/>
    <property type="molecule type" value="Genomic_DNA"/>
</dbReference>
<reference evidence="3 4" key="1">
    <citation type="submission" date="2020-11" db="EMBL/GenBank/DDBJ databases">
        <title>genome sequence of strain KACC 18849.</title>
        <authorList>
            <person name="Gao J."/>
            <person name="Zhang X."/>
        </authorList>
    </citation>
    <scope>NUCLEOTIDE SEQUENCE [LARGE SCALE GENOMIC DNA]</scope>
    <source>
        <strain evidence="3 4">KACC 18849</strain>
    </source>
</reference>